<comment type="caution">
    <text evidence="6">The sequence shown here is derived from an EMBL/GenBank/DDBJ whole genome shotgun (WGS) entry which is preliminary data.</text>
</comment>
<accession>A0A9X2B3D8</accession>
<dbReference type="PANTHER" id="PTHR43280">
    <property type="entry name" value="ARAC-FAMILY TRANSCRIPTIONAL REGULATOR"/>
    <property type="match status" value="1"/>
</dbReference>
<keyword evidence="7" id="KW-1185">Reference proteome</keyword>
<proteinExistence type="predicted"/>
<dbReference type="EMBL" id="JALIRP010000001">
    <property type="protein sequence ID" value="MCJ8010457.1"/>
    <property type="molecule type" value="Genomic_DNA"/>
</dbReference>
<evidence type="ECO:0000259" key="5">
    <source>
        <dbReference type="PROSITE" id="PS01124"/>
    </source>
</evidence>
<keyword evidence="2" id="KW-0238">DNA-binding</keyword>
<evidence type="ECO:0000256" key="2">
    <source>
        <dbReference type="ARBA" id="ARBA00023125"/>
    </source>
</evidence>
<dbReference type="InterPro" id="IPR018060">
    <property type="entry name" value="HTH_AraC"/>
</dbReference>
<gene>
    <name evidence="6" type="ORF">MUG84_01710</name>
</gene>
<keyword evidence="3" id="KW-0804">Transcription</keyword>
<feature type="transmembrane region" description="Helical" evidence="4">
    <location>
        <begin position="15"/>
        <end position="34"/>
    </location>
</feature>
<evidence type="ECO:0000256" key="1">
    <source>
        <dbReference type="ARBA" id="ARBA00023015"/>
    </source>
</evidence>
<evidence type="ECO:0000256" key="4">
    <source>
        <dbReference type="SAM" id="Phobius"/>
    </source>
</evidence>
<feature type="domain" description="HTH araC/xylS-type" evidence="5">
    <location>
        <begin position="610"/>
        <end position="709"/>
    </location>
</feature>
<dbReference type="Gene3D" id="1.10.10.60">
    <property type="entry name" value="Homeodomain-like"/>
    <property type="match status" value="2"/>
</dbReference>
<feature type="transmembrane region" description="Helical" evidence="4">
    <location>
        <begin position="290"/>
        <end position="316"/>
    </location>
</feature>
<sequence>MLNSFIKSKVFQRYVLSYLIIFFVPFSVMILFIYHQTDETWNNEVEQTNMNKLLQASELTNNRIKEMNQIAARITYDSDLTPYRVSHPYSSREAIGKLGIYKSSTAIIDEILLYYRDSQNMYSDRGYYSVDTLLKRVLGANDVQKERFLNLIKGLKTATVLPADYFESTGNKRPGTMLFLCPIPLQETNKHGTVIYFVKDDVFQSMIQSTLGDFKGNVYITNDNNDIILSQSNGGELQFKDLASVDLSATGVSQATIHHTKYSVVKVHSRETGWTFVTAMPTAQFFKKAFHLPMLLLLIAGWLILTGLTLALLFAVRQYRPVNRMQERMSIQKPYVRDQCLLKLLGGSWEDPDNIREVCAMSGIVFPFPYFFVVYISCDDMFSHEAHARSALLKKLEGWDLQNAVGFGVELIHDHAVAVLMNCQTEDATSIENTVRSLGQQKADSDRGMTMGVGGIYDDITRVYSSYIEASAATDYKLASDSGTDAVVYFKQARDRKETSGWYQSDLHLKLTQSLRKGNKQAAAETLGMMLHQLKTLRVPIDLLRCYCFDVINIFFRAATSVEYANVELEEKIVNFSSMEDLEALLYQFNEKICQQATQNKEMERLLLSEQIVLYIQEHFRESDCSLEGTAAHFTLSESYLSRFIKEKTGITFMQYLWELRLNAVKRELEHTDKPIRTLVQEVGYFDTPNFIRKFKKAEGLTPGEYRKRRTE</sequence>
<keyword evidence="4" id="KW-0812">Transmembrane</keyword>
<evidence type="ECO:0000256" key="3">
    <source>
        <dbReference type="ARBA" id="ARBA00023163"/>
    </source>
</evidence>
<dbReference type="Proteomes" id="UP001139347">
    <property type="component" value="Unassembled WGS sequence"/>
</dbReference>
<dbReference type="InterPro" id="IPR009057">
    <property type="entry name" value="Homeodomain-like_sf"/>
</dbReference>
<dbReference type="GO" id="GO:0003700">
    <property type="term" value="F:DNA-binding transcription factor activity"/>
    <property type="evidence" value="ECO:0007669"/>
    <property type="project" value="InterPro"/>
</dbReference>
<organism evidence="6 7">
    <name type="scientific">Paenibacillus mangrovi</name>
    <dbReference type="NCBI Taxonomy" id="2931978"/>
    <lineage>
        <taxon>Bacteria</taxon>
        <taxon>Bacillati</taxon>
        <taxon>Bacillota</taxon>
        <taxon>Bacilli</taxon>
        <taxon>Bacillales</taxon>
        <taxon>Paenibacillaceae</taxon>
        <taxon>Paenibacillus</taxon>
    </lineage>
</organism>
<dbReference type="SUPFAM" id="SSF46689">
    <property type="entry name" value="Homeodomain-like"/>
    <property type="match status" value="1"/>
</dbReference>
<dbReference type="PANTHER" id="PTHR43280:SF2">
    <property type="entry name" value="HTH-TYPE TRANSCRIPTIONAL REGULATOR EXSA"/>
    <property type="match status" value="1"/>
</dbReference>
<keyword evidence="4" id="KW-0472">Membrane</keyword>
<name>A0A9X2B3D8_9BACL</name>
<keyword evidence="1" id="KW-0805">Transcription regulation</keyword>
<dbReference type="AlphaFoldDB" id="A0A9X2B3D8"/>
<dbReference type="Pfam" id="PF12833">
    <property type="entry name" value="HTH_18"/>
    <property type="match status" value="1"/>
</dbReference>
<dbReference type="GO" id="GO:0043565">
    <property type="term" value="F:sequence-specific DNA binding"/>
    <property type="evidence" value="ECO:0007669"/>
    <property type="project" value="InterPro"/>
</dbReference>
<evidence type="ECO:0000313" key="6">
    <source>
        <dbReference type="EMBL" id="MCJ8010457.1"/>
    </source>
</evidence>
<reference evidence="6" key="1">
    <citation type="submission" date="2022-04" db="EMBL/GenBank/DDBJ databases">
        <title>Paenibacillus mangrovi sp. nov., a novel endophytic bacterium isolated from bark of Kandelia candel.</title>
        <authorList>
            <person name="Tuo L."/>
        </authorList>
    </citation>
    <scope>NUCLEOTIDE SEQUENCE</scope>
    <source>
        <strain evidence="6">KQZ6P-2</strain>
    </source>
</reference>
<dbReference type="SMART" id="SM00342">
    <property type="entry name" value="HTH_ARAC"/>
    <property type="match status" value="1"/>
</dbReference>
<dbReference type="PROSITE" id="PS01124">
    <property type="entry name" value="HTH_ARAC_FAMILY_2"/>
    <property type="match status" value="1"/>
</dbReference>
<dbReference type="RefSeq" id="WP_244718559.1">
    <property type="nucleotide sequence ID" value="NZ_JALIRP010000001.1"/>
</dbReference>
<evidence type="ECO:0000313" key="7">
    <source>
        <dbReference type="Proteomes" id="UP001139347"/>
    </source>
</evidence>
<keyword evidence="4" id="KW-1133">Transmembrane helix</keyword>
<protein>
    <submittedName>
        <fullName evidence="6">Helix-turn-helix domain-containing protein</fullName>
    </submittedName>
</protein>